<name>A0ACC1CNV5_9NEOP</name>
<evidence type="ECO:0000313" key="1">
    <source>
        <dbReference type="EMBL" id="KAJ0173216.1"/>
    </source>
</evidence>
<reference evidence="1 2" key="1">
    <citation type="journal article" date="2021" name="Front. Genet.">
        <title>Chromosome-Level Genome Assembly Reveals Significant Gene Expansion in the Toll and IMD Signaling Pathways of Dendrolimus kikuchii.</title>
        <authorList>
            <person name="Zhou J."/>
            <person name="Wu P."/>
            <person name="Xiong Z."/>
            <person name="Liu N."/>
            <person name="Zhao N."/>
            <person name="Ji M."/>
            <person name="Qiu Y."/>
            <person name="Yang B."/>
        </authorList>
    </citation>
    <scope>NUCLEOTIDE SEQUENCE [LARGE SCALE GENOMIC DNA]</scope>
    <source>
        <strain evidence="1">Ann1</strain>
    </source>
</reference>
<organism evidence="1 2">
    <name type="scientific">Dendrolimus kikuchii</name>
    <dbReference type="NCBI Taxonomy" id="765133"/>
    <lineage>
        <taxon>Eukaryota</taxon>
        <taxon>Metazoa</taxon>
        <taxon>Ecdysozoa</taxon>
        <taxon>Arthropoda</taxon>
        <taxon>Hexapoda</taxon>
        <taxon>Insecta</taxon>
        <taxon>Pterygota</taxon>
        <taxon>Neoptera</taxon>
        <taxon>Endopterygota</taxon>
        <taxon>Lepidoptera</taxon>
        <taxon>Glossata</taxon>
        <taxon>Ditrysia</taxon>
        <taxon>Bombycoidea</taxon>
        <taxon>Lasiocampidae</taxon>
        <taxon>Dendrolimus</taxon>
    </lineage>
</organism>
<keyword evidence="2" id="KW-1185">Reference proteome</keyword>
<proteinExistence type="predicted"/>
<sequence length="1534" mass="168781">MEFIGKKYKMISSENFDEFMKTIGVGMITRKAANAVTPTVELRKEGDEYNLVTSSTFKTTEMKFKLGQEFDEERADGAKVKSVCTLEGNVLKQVQSAPDGLTVTYVREFGPEEMKAEMTAKDVTCKRVYKFYTHKHPTAMFNFMKKSTVLAGGDAIGGEERDGEKERRKKEKKERKEREKRERLAAGLEEPLRLEEVRRSLKLRGRRKEKEKLPSGITADYTASLFAHLEHDSNYSNCPLIPTSGSNSNLSDENNHLSPSYPTTHTWGKKEGVLQSDSSETSLTSLNNPNNVNSSPRQPPNLPPIPPRPPKRGILKGPRLSNTSSNSLENNVHNNDTVDNVNGQDSNLLARNTQQNEHISYGIPPSKSTSSSDDMQLMQNFTKKVIHSPVDTGFKNYKNNSNNPSITTQDMDEAPKTNGNSYLGVTSTSPSADSLTDTTTNSSFATPPFSTSPVGESQGFHRWSRTSNFEDVYLPLPSLTPLLLPKPRTLTIQRQKAPRNDFGFSLRRALVQERVFIGDINGHENGLMNGDNKVSNFNGMISKLTYKHVILAEPGSYPGASETGLLPGDRLIEVNGVNVEEKSREEVIDLIKGSQEFVNIKVQPIAELCELSRRRAADGGGDVDLSDSNVRGGTLSRSGSRRFTSAQAKSEEQLACEKEWLQAGHMWLAHRGGFTAVVREGDADAGRAKVRVLQTGESLTVDEDDLEKANPPQLGRCEDIASLRCLNECGALHVLRSRFAAGLPHARAGHALLVMGPPKRTAPIYTEKVAAMFRGCRADDMPPHVFAAAQSAHRCMLASRRDRAIVFLGRSGSGKTSAMRHCVWYLASAYPAQGTKLTPERLDAAFDVLHLFGSSRTGSNPHASRFVSLTSLDFDGGGALVSASVQTLLPDLRPGQTHLRALHTLFYGCDGRLRRELLLDQAPLNAPNPFVGSSEKADAPTEFSTLKEALQQLSVGEQEQMAIWKVMAAICHLGWAGAVKANTGSGVKYQFASTGCGQRAAKLLGVGAEELTRAVFATVPTSPQPNTNLRTPSPSNEREITGTEALDAFVSGLYNETFNMIAALVNRSISTAARTSASILLLDTPGADNPMCAGQQSGAPLSKLLSNYLQERLQTVFHEAMLVAPRDRYAQEGIALDDGAEEDWLSETVNPGPMVELLDKAPQNTIVRSSQADLRECDRRGLLWLLDEESMYPGSSDDTFLERVMTHYGSPNQTQYLIKKAPHARQFVLQHLQGTNPVLYDVTGWVKASRENPAAKKSLTLLQESQNEEIARLSSWARGACGISAWSAAVGDASTLRRASSIRRTLTSGTAGMKRRSTALQAKFVADGVVDTLRRCGSGGVQFVCCLLTNHLSECADDVNVPLLRSQFRGFQLLDAARLYKQGFPEHMPLSEFARRYRLLATSESENPESPTGQPALSDRQVVDDMLLVLDLNVTSYRLGLTQIMFRGGVVGGLDARRDAALARVLVRLQARARGLLARRRAQKLRTQHTAARCVQRNVRAFLAVRDWPWWRLLVRVTPLLAVHRTEHRLKQAQ</sequence>
<protein>
    <submittedName>
        <fullName evidence="1">Uncharacterized protein</fullName>
    </submittedName>
</protein>
<dbReference type="EMBL" id="CM034406">
    <property type="protein sequence ID" value="KAJ0173216.1"/>
    <property type="molecule type" value="Genomic_DNA"/>
</dbReference>
<evidence type="ECO:0000313" key="2">
    <source>
        <dbReference type="Proteomes" id="UP000824533"/>
    </source>
</evidence>
<feature type="non-terminal residue" evidence="1">
    <location>
        <position position="1534"/>
    </location>
</feature>
<comment type="caution">
    <text evidence="1">The sequence shown here is derived from an EMBL/GenBank/DDBJ whole genome shotgun (WGS) entry which is preliminary data.</text>
</comment>
<accession>A0ACC1CNV5</accession>
<dbReference type="Proteomes" id="UP000824533">
    <property type="component" value="Linkage Group LG20"/>
</dbReference>
<gene>
    <name evidence="1" type="ORF">K1T71_011392</name>
</gene>